<dbReference type="SMART" id="SM01152">
    <property type="entry name" value="DUF167"/>
    <property type="match status" value="1"/>
</dbReference>
<dbReference type="PANTHER" id="PTHR13420:SF7">
    <property type="entry name" value="UPF0235 PROTEIN C15ORF40"/>
    <property type="match status" value="1"/>
</dbReference>
<dbReference type="AlphaFoldDB" id="A0A1H6KU84"/>
<accession>A0A1H6KU84</accession>
<proteinExistence type="inferred from homology"/>
<dbReference type="Pfam" id="PF02594">
    <property type="entry name" value="DUF167"/>
    <property type="match status" value="1"/>
</dbReference>
<dbReference type="Proteomes" id="UP000199125">
    <property type="component" value="Unassembled WGS sequence"/>
</dbReference>
<keyword evidence="4" id="KW-1185">Reference proteome</keyword>
<dbReference type="SUPFAM" id="SSF69786">
    <property type="entry name" value="YggU-like"/>
    <property type="match status" value="1"/>
</dbReference>
<dbReference type="GO" id="GO:0005737">
    <property type="term" value="C:cytoplasm"/>
    <property type="evidence" value="ECO:0007669"/>
    <property type="project" value="TreeGrafter"/>
</dbReference>
<dbReference type="InterPro" id="IPR003746">
    <property type="entry name" value="DUF167"/>
</dbReference>
<reference evidence="4" key="1">
    <citation type="submission" date="2016-10" db="EMBL/GenBank/DDBJ databases">
        <authorList>
            <person name="Varghese N."/>
            <person name="Submissions S."/>
        </authorList>
    </citation>
    <scope>NUCLEOTIDE SEQUENCE [LARGE SCALE GENOMIC DNA]</scope>
    <source>
        <strain evidence="4">DSM 11593</strain>
    </source>
</reference>
<evidence type="ECO:0000256" key="2">
    <source>
        <dbReference type="HAMAP-Rule" id="MF_00634"/>
    </source>
</evidence>
<protein>
    <recommendedName>
        <fullName evidence="2">UPF0235 protein SAMN04488075_1097</fullName>
    </recommendedName>
</protein>
<sequence>MSKPPDLSELAVPGARIAVRVTPRGGREALTRDEAGAIHIRVTAPPEDGKANAAVRKLLARALRIAPSRLTLVGGATARDKLFRVDP</sequence>
<dbReference type="NCBIfam" id="TIGR00251">
    <property type="entry name" value="DUF167 family protein"/>
    <property type="match status" value="1"/>
</dbReference>
<dbReference type="Gene3D" id="3.30.1200.10">
    <property type="entry name" value="YggU-like"/>
    <property type="match status" value="1"/>
</dbReference>
<organism evidence="3 4">
    <name type="scientific">Paracoccus alkenifer</name>
    <dbReference type="NCBI Taxonomy" id="65735"/>
    <lineage>
        <taxon>Bacteria</taxon>
        <taxon>Pseudomonadati</taxon>
        <taxon>Pseudomonadota</taxon>
        <taxon>Alphaproteobacteria</taxon>
        <taxon>Rhodobacterales</taxon>
        <taxon>Paracoccaceae</taxon>
        <taxon>Paracoccus</taxon>
    </lineage>
</organism>
<name>A0A1H6KU84_9RHOB</name>
<dbReference type="HAMAP" id="MF_00634">
    <property type="entry name" value="UPF0235"/>
    <property type="match status" value="1"/>
</dbReference>
<dbReference type="OrthoDB" id="3176309at2"/>
<dbReference type="InterPro" id="IPR036591">
    <property type="entry name" value="YggU-like_sf"/>
</dbReference>
<evidence type="ECO:0000256" key="1">
    <source>
        <dbReference type="ARBA" id="ARBA00010364"/>
    </source>
</evidence>
<evidence type="ECO:0000313" key="4">
    <source>
        <dbReference type="Proteomes" id="UP000199125"/>
    </source>
</evidence>
<evidence type="ECO:0000313" key="3">
    <source>
        <dbReference type="EMBL" id="SEH79450.1"/>
    </source>
</evidence>
<dbReference type="PANTHER" id="PTHR13420">
    <property type="entry name" value="UPF0235 PROTEIN C15ORF40"/>
    <property type="match status" value="1"/>
</dbReference>
<comment type="similarity">
    <text evidence="1 2">Belongs to the UPF0235 family.</text>
</comment>
<dbReference type="RefSeq" id="WP_090846200.1">
    <property type="nucleotide sequence ID" value="NZ_FNXG01000002.1"/>
</dbReference>
<dbReference type="EMBL" id="FNXG01000002">
    <property type="protein sequence ID" value="SEH79450.1"/>
    <property type="molecule type" value="Genomic_DNA"/>
</dbReference>
<gene>
    <name evidence="3" type="ORF">SAMN04488075_1097</name>
</gene>